<dbReference type="EMBL" id="BQNB010018898">
    <property type="protein sequence ID" value="GJT79431.1"/>
    <property type="molecule type" value="Genomic_DNA"/>
</dbReference>
<reference evidence="3" key="1">
    <citation type="journal article" date="2022" name="Int. J. Mol. Sci.">
        <title>Draft Genome of Tanacetum Coccineum: Genomic Comparison of Closely Related Tanacetum-Family Plants.</title>
        <authorList>
            <person name="Yamashiro T."/>
            <person name="Shiraishi A."/>
            <person name="Nakayama K."/>
            <person name="Satake H."/>
        </authorList>
    </citation>
    <scope>NUCLEOTIDE SEQUENCE</scope>
</reference>
<proteinExistence type="predicted"/>
<protein>
    <submittedName>
        <fullName evidence="3">Zinc finger, CCHC-type containing protein</fullName>
    </submittedName>
</protein>
<dbReference type="PANTHER" id="PTHR35317">
    <property type="entry name" value="OS04G0629600 PROTEIN"/>
    <property type="match status" value="1"/>
</dbReference>
<keyword evidence="4" id="KW-1185">Reference proteome</keyword>
<dbReference type="PANTHER" id="PTHR35317:SF41">
    <property type="entry name" value="RNA-DIRECTED DNA POLYMERASE"/>
    <property type="match status" value="1"/>
</dbReference>
<dbReference type="Proteomes" id="UP001151760">
    <property type="component" value="Unassembled WGS sequence"/>
</dbReference>
<evidence type="ECO:0000259" key="2">
    <source>
        <dbReference type="Pfam" id="PF13966"/>
    </source>
</evidence>
<organism evidence="3 4">
    <name type="scientific">Tanacetum coccineum</name>
    <dbReference type="NCBI Taxonomy" id="301880"/>
    <lineage>
        <taxon>Eukaryota</taxon>
        <taxon>Viridiplantae</taxon>
        <taxon>Streptophyta</taxon>
        <taxon>Embryophyta</taxon>
        <taxon>Tracheophyta</taxon>
        <taxon>Spermatophyta</taxon>
        <taxon>Magnoliopsida</taxon>
        <taxon>eudicotyledons</taxon>
        <taxon>Gunneridae</taxon>
        <taxon>Pentapetalae</taxon>
        <taxon>asterids</taxon>
        <taxon>campanulids</taxon>
        <taxon>Asterales</taxon>
        <taxon>Asteraceae</taxon>
        <taxon>Asteroideae</taxon>
        <taxon>Anthemideae</taxon>
        <taxon>Anthemidinae</taxon>
        <taxon>Tanacetum</taxon>
    </lineage>
</organism>
<feature type="domain" description="Reverse transcriptase zinc-binding" evidence="2">
    <location>
        <begin position="11"/>
        <end position="81"/>
    </location>
</feature>
<evidence type="ECO:0000313" key="3">
    <source>
        <dbReference type="EMBL" id="GJT79431.1"/>
    </source>
</evidence>
<dbReference type="InterPro" id="IPR026960">
    <property type="entry name" value="RVT-Znf"/>
</dbReference>
<feature type="region of interest" description="Disordered" evidence="1">
    <location>
        <begin position="391"/>
        <end position="426"/>
    </location>
</feature>
<sequence length="464" mass="53977">MRAHITTMSTRIFSSSTRWKKILPLKINIFIWRTLNGRLPTRLNLDSRGIDLHSIRCPLCDDAVESEEHLFVYYKIAKETWKSIGNWWKIINVDITNLQEAITFAEKAPVSATNKQFFDTVVQSTIWHIWRFRNDMVFNTKQPNKHLILDNIKLSSRPKEKETVEYKDRRFTVRPKKERRITKASKEIVVREQGTIVPFQCPGLTETNYTTWSIMIETVLRAYGHWDAITEEEVDERKNYTTKGIIFQTLPENVLLQVAKYKSAKDVWESIKVWYIGAERVQKERLQTLRNELEMLKINDNESINDFTGKISGIVAKFKSRGSSLEEEVIVRKFLNSVTKKYLPIVAPIEQYSDLETMSFEEAVGRVKAYEERLQSLEAKDEDQGQLMMASEQKHGENSGRGRGRGRNSERGGRGRGNGRGRGDKSGIRCYDCGDFRHFSYECTKWNDKDKEANLIQEEEPALL</sequence>
<evidence type="ECO:0000313" key="4">
    <source>
        <dbReference type="Proteomes" id="UP001151760"/>
    </source>
</evidence>
<evidence type="ECO:0000256" key="1">
    <source>
        <dbReference type="SAM" id="MobiDB-lite"/>
    </source>
</evidence>
<comment type="caution">
    <text evidence="3">The sequence shown here is derived from an EMBL/GenBank/DDBJ whole genome shotgun (WGS) entry which is preliminary data.</text>
</comment>
<dbReference type="Pfam" id="PF13966">
    <property type="entry name" value="zf-RVT"/>
    <property type="match status" value="1"/>
</dbReference>
<reference evidence="3" key="2">
    <citation type="submission" date="2022-01" db="EMBL/GenBank/DDBJ databases">
        <authorList>
            <person name="Yamashiro T."/>
            <person name="Shiraishi A."/>
            <person name="Satake H."/>
            <person name="Nakayama K."/>
        </authorList>
    </citation>
    <scope>NUCLEOTIDE SEQUENCE</scope>
</reference>
<gene>
    <name evidence="3" type="ORF">Tco_1053773</name>
</gene>
<name>A0ABQ5GUV2_9ASTR</name>
<dbReference type="Pfam" id="PF14223">
    <property type="entry name" value="Retrotran_gag_2"/>
    <property type="match status" value="1"/>
</dbReference>
<accession>A0ABQ5GUV2</accession>